<dbReference type="Pfam" id="PF00126">
    <property type="entry name" value="HTH_1"/>
    <property type="match status" value="1"/>
</dbReference>
<evidence type="ECO:0000256" key="4">
    <source>
        <dbReference type="ARBA" id="ARBA00023163"/>
    </source>
</evidence>
<evidence type="ECO:0000256" key="2">
    <source>
        <dbReference type="ARBA" id="ARBA00023015"/>
    </source>
</evidence>
<dbReference type="Pfam" id="PF03466">
    <property type="entry name" value="LysR_substrate"/>
    <property type="match status" value="1"/>
</dbReference>
<dbReference type="Gene3D" id="1.10.10.10">
    <property type="entry name" value="Winged helix-like DNA-binding domain superfamily/Winged helix DNA-binding domain"/>
    <property type="match status" value="1"/>
</dbReference>
<dbReference type="InterPro" id="IPR036390">
    <property type="entry name" value="WH_DNA-bd_sf"/>
</dbReference>
<evidence type="ECO:0000259" key="5">
    <source>
        <dbReference type="PROSITE" id="PS50931"/>
    </source>
</evidence>
<keyword evidence="3" id="KW-0238">DNA-binding</keyword>
<dbReference type="PROSITE" id="PS50931">
    <property type="entry name" value="HTH_LYSR"/>
    <property type="match status" value="1"/>
</dbReference>
<dbReference type="SUPFAM" id="SSF53850">
    <property type="entry name" value="Periplasmic binding protein-like II"/>
    <property type="match status" value="1"/>
</dbReference>
<organism evidence="6 7">
    <name type="scientific">Clavibacter phaseoli</name>
    <dbReference type="NCBI Taxonomy" id="1734031"/>
    <lineage>
        <taxon>Bacteria</taxon>
        <taxon>Bacillati</taxon>
        <taxon>Actinomycetota</taxon>
        <taxon>Actinomycetes</taxon>
        <taxon>Micrococcales</taxon>
        <taxon>Microbacteriaceae</taxon>
        <taxon>Clavibacter</taxon>
    </lineage>
</organism>
<reference evidence="6 7" key="1">
    <citation type="submission" date="2020-10" db="EMBL/GenBank/DDBJ databases">
        <title>Draft genome sequences of plant-associated actinobacteria.</title>
        <authorList>
            <person name="Tarlachkov S.V."/>
            <person name="Starodumova I.P."/>
            <person name="Dorofeeva L.V."/>
            <person name="Prisyazhnaya N.V."/>
            <person name="Roubtsova T.V."/>
            <person name="Chizhov V.N."/>
            <person name="Nadler S.A."/>
            <person name="Subbotin S.A."/>
            <person name="Evtushenko L.I."/>
        </authorList>
    </citation>
    <scope>NUCLEOTIDE SEQUENCE [LARGE SCALE GENOMIC DNA]</scope>
    <source>
        <strain evidence="6 7">VKM Ac-2886</strain>
    </source>
</reference>
<evidence type="ECO:0000313" key="7">
    <source>
        <dbReference type="Proteomes" id="UP000634579"/>
    </source>
</evidence>
<dbReference type="AlphaFoldDB" id="A0A8I0S7P1"/>
<evidence type="ECO:0000313" key="6">
    <source>
        <dbReference type="EMBL" id="MBF4629816.1"/>
    </source>
</evidence>
<name>A0A8I0S7P1_9MICO</name>
<dbReference type="InterPro" id="IPR000847">
    <property type="entry name" value="LysR_HTH_N"/>
</dbReference>
<dbReference type="InterPro" id="IPR036388">
    <property type="entry name" value="WH-like_DNA-bd_sf"/>
</dbReference>
<dbReference type="Gene3D" id="3.40.190.10">
    <property type="entry name" value="Periplasmic binding protein-like II"/>
    <property type="match status" value="2"/>
</dbReference>
<dbReference type="GO" id="GO:0003677">
    <property type="term" value="F:DNA binding"/>
    <property type="evidence" value="ECO:0007669"/>
    <property type="project" value="UniProtKB-KW"/>
</dbReference>
<comment type="caution">
    <text evidence="6">The sequence shown here is derived from an EMBL/GenBank/DDBJ whole genome shotgun (WGS) entry which is preliminary data.</text>
</comment>
<dbReference type="SUPFAM" id="SSF46785">
    <property type="entry name" value="Winged helix' DNA-binding domain"/>
    <property type="match status" value="1"/>
</dbReference>
<comment type="similarity">
    <text evidence="1">Belongs to the LysR transcriptional regulatory family.</text>
</comment>
<evidence type="ECO:0000256" key="1">
    <source>
        <dbReference type="ARBA" id="ARBA00009437"/>
    </source>
</evidence>
<keyword evidence="4" id="KW-0804">Transcription</keyword>
<dbReference type="PRINTS" id="PR00039">
    <property type="entry name" value="HTHLYSR"/>
</dbReference>
<dbReference type="FunFam" id="1.10.10.10:FF:000001">
    <property type="entry name" value="LysR family transcriptional regulator"/>
    <property type="match status" value="1"/>
</dbReference>
<dbReference type="InterPro" id="IPR005119">
    <property type="entry name" value="LysR_subst-bd"/>
</dbReference>
<dbReference type="RefSeq" id="WP_194674076.1">
    <property type="nucleotide sequence ID" value="NZ_JADKRP010000001.1"/>
</dbReference>
<dbReference type="CDD" id="cd08414">
    <property type="entry name" value="PBP2_LTTR_aromatics_like"/>
    <property type="match status" value="1"/>
</dbReference>
<feature type="domain" description="HTH lysR-type" evidence="5">
    <location>
        <begin position="3"/>
        <end position="60"/>
    </location>
</feature>
<accession>A0A8I0S7P1</accession>
<dbReference type="PANTHER" id="PTHR30346">
    <property type="entry name" value="TRANSCRIPTIONAL DUAL REGULATOR HCAR-RELATED"/>
    <property type="match status" value="1"/>
</dbReference>
<proteinExistence type="inferred from homology"/>
<evidence type="ECO:0000256" key="3">
    <source>
        <dbReference type="ARBA" id="ARBA00023125"/>
    </source>
</evidence>
<sequence length="311" mass="33213">MDLDLRLVRSFLAVADERHFGRAAEQLGIAQPVLSQQVQRLERRLGVALLVRTSRSVAVTPAGAALRDRGRALLRQAEAGLDEVARIARGDAGRLDLGMVHSTVAIPAELTGPVESIRRFRAHHPDVEVRVREGFTVDLMQALIRGELDVAIVRDPDPADGVDLAELLTEPFAAVVPTAHPLAALPAVDAALLADEPFVFPPRRASDDAYARNLEPVTERGRIVRVVQEGSTWTMIIHLVGAGLGVTIAPRSATVGAPDTVRVLPLLDSHATSTVHVATRADDPNPVVRAFLAARATAAAPDPASRGRSAR</sequence>
<keyword evidence="2" id="KW-0805">Transcription regulation</keyword>
<dbReference type="PANTHER" id="PTHR30346:SF28">
    <property type="entry name" value="HTH-TYPE TRANSCRIPTIONAL REGULATOR CYNR"/>
    <property type="match status" value="1"/>
</dbReference>
<dbReference type="Proteomes" id="UP000634579">
    <property type="component" value="Unassembled WGS sequence"/>
</dbReference>
<dbReference type="GO" id="GO:0032993">
    <property type="term" value="C:protein-DNA complex"/>
    <property type="evidence" value="ECO:0007669"/>
    <property type="project" value="TreeGrafter"/>
</dbReference>
<dbReference type="GO" id="GO:0003700">
    <property type="term" value="F:DNA-binding transcription factor activity"/>
    <property type="evidence" value="ECO:0007669"/>
    <property type="project" value="InterPro"/>
</dbReference>
<protein>
    <submittedName>
        <fullName evidence="6">LysR family transcriptional regulator</fullName>
    </submittedName>
</protein>
<dbReference type="EMBL" id="JADKRP010000001">
    <property type="protein sequence ID" value="MBF4629816.1"/>
    <property type="molecule type" value="Genomic_DNA"/>
</dbReference>
<gene>
    <name evidence="6" type="ORF">ITJ42_01130</name>
</gene>
<keyword evidence="7" id="KW-1185">Reference proteome</keyword>